<evidence type="ECO:0000313" key="11">
    <source>
        <dbReference type="EMBL" id="GIG33724.1"/>
    </source>
</evidence>
<keyword evidence="12" id="KW-0489">Methyltransferase</keyword>
<dbReference type="GO" id="GO:0032259">
    <property type="term" value="P:methylation"/>
    <property type="evidence" value="ECO:0007669"/>
    <property type="project" value="UniProtKB-KW"/>
</dbReference>
<dbReference type="NCBIfam" id="NF001452">
    <property type="entry name" value="PRK00311.1"/>
    <property type="match status" value="1"/>
</dbReference>
<dbReference type="CDD" id="cd06557">
    <property type="entry name" value="KPHMT-like"/>
    <property type="match status" value="1"/>
</dbReference>
<dbReference type="PANTHER" id="PTHR20881">
    <property type="entry name" value="3-METHYL-2-OXOBUTANOATE HYDROXYMETHYLTRANSFERASE"/>
    <property type="match status" value="1"/>
</dbReference>
<dbReference type="Pfam" id="PF02548">
    <property type="entry name" value="Pantoate_transf"/>
    <property type="match status" value="1"/>
</dbReference>
<dbReference type="GO" id="GO:0003864">
    <property type="term" value="F:3-methyl-2-oxobutanoate hydroxymethyltransferase activity"/>
    <property type="evidence" value="ECO:0007669"/>
    <property type="project" value="UniProtKB-UniRule"/>
</dbReference>
<feature type="binding site" evidence="7 9">
    <location>
        <position position="91"/>
    </location>
    <ligand>
        <name>3-methyl-2-oxobutanoate</name>
        <dbReference type="ChEBI" id="CHEBI:11851"/>
    </ligand>
</feature>
<comment type="subcellular location">
    <subcellularLocation>
        <location evidence="7">Cytoplasm</location>
    </subcellularLocation>
</comment>
<evidence type="ECO:0000256" key="8">
    <source>
        <dbReference type="PIRSR" id="PIRSR000388-1"/>
    </source>
</evidence>
<keyword evidence="7 10" id="KW-0479">Metal-binding</keyword>
<dbReference type="RefSeq" id="WP_140458721.1">
    <property type="nucleotide sequence ID" value="NZ_BAABFI010000003.1"/>
</dbReference>
<evidence type="ECO:0000256" key="5">
    <source>
        <dbReference type="ARBA" id="ARBA00022679"/>
    </source>
</evidence>
<dbReference type="InterPro" id="IPR040442">
    <property type="entry name" value="Pyrv_kinase-like_dom_sf"/>
</dbReference>
<dbReference type="Proteomes" id="UP000618382">
    <property type="component" value="Unassembled WGS sequence"/>
</dbReference>
<reference evidence="11 14" key="2">
    <citation type="submission" date="2021-01" db="EMBL/GenBank/DDBJ databases">
        <title>Whole genome shotgun sequence of Cellulomonas oligotrophica NBRC 109435.</title>
        <authorList>
            <person name="Komaki H."/>
            <person name="Tamura T."/>
        </authorList>
    </citation>
    <scope>NUCLEOTIDE SEQUENCE [LARGE SCALE GENOMIC DNA]</scope>
    <source>
        <strain evidence="11 14">NBRC 109435</strain>
    </source>
</reference>
<keyword evidence="5 7" id="KW-0808">Transferase</keyword>
<dbReference type="SUPFAM" id="SSF51621">
    <property type="entry name" value="Phosphoenolpyruvate/pyruvate domain"/>
    <property type="match status" value="1"/>
</dbReference>
<comment type="catalytic activity">
    <reaction evidence="7">
        <text>(6R)-5,10-methylene-5,6,7,8-tetrahydrofolate + 3-methyl-2-oxobutanoate + H2O = 2-dehydropantoate + (6S)-5,6,7,8-tetrahydrofolate</text>
        <dbReference type="Rhea" id="RHEA:11824"/>
        <dbReference type="ChEBI" id="CHEBI:11561"/>
        <dbReference type="ChEBI" id="CHEBI:11851"/>
        <dbReference type="ChEBI" id="CHEBI:15377"/>
        <dbReference type="ChEBI" id="CHEBI:15636"/>
        <dbReference type="ChEBI" id="CHEBI:57453"/>
        <dbReference type="EC" id="2.1.2.11"/>
    </reaction>
</comment>
<organism evidence="12 13">
    <name type="scientific">Cellulomonas oligotrophica</name>
    <dbReference type="NCBI Taxonomy" id="931536"/>
    <lineage>
        <taxon>Bacteria</taxon>
        <taxon>Bacillati</taxon>
        <taxon>Actinomycetota</taxon>
        <taxon>Actinomycetes</taxon>
        <taxon>Micrococcales</taxon>
        <taxon>Cellulomonadaceae</taxon>
        <taxon>Cellulomonas</taxon>
    </lineage>
</organism>
<keyword evidence="4 7" id="KW-0566">Pantothenate biosynthesis</keyword>
<comment type="caution">
    <text evidence="12">The sequence shown here is derived from an EMBL/GenBank/DDBJ whole genome shotgun (WGS) entry which is preliminary data.</text>
</comment>
<dbReference type="Proteomes" id="UP000577956">
    <property type="component" value="Unassembled WGS sequence"/>
</dbReference>
<evidence type="ECO:0000313" key="14">
    <source>
        <dbReference type="Proteomes" id="UP000618382"/>
    </source>
</evidence>
<feature type="binding site" evidence="7 9">
    <location>
        <begin position="52"/>
        <end position="53"/>
    </location>
    <ligand>
        <name>3-methyl-2-oxobutanoate</name>
        <dbReference type="ChEBI" id="CHEBI:11851"/>
    </ligand>
</feature>
<dbReference type="EMBL" id="JACCBK010000001">
    <property type="protein sequence ID" value="NYD85020.1"/>
    <property type="molecule type" value="Genomic_DNA"/>
</dbReference>
<proteinExistence type="inferred from homology"/>
<evidence type="ECO:0000256" key="9">
    <source>
        <dbReference type="PIRSR" id="PIRSR000388-2"/>
    </source>
</evidence>
<feature type="binding site" evidence="7 10">
    <location>
        <position position="52"/>
    </location>
    <ligand>
        <name>Mg(2+)</name>
        <dbReference type="ChEBI" id="CHEBI:18420"/>
    </ligand>
</feature>
<name>A0A7Y9FD81_9CELL</name>
<dbReference type="UniPathway" id="UPA00028">
    <property type="reaction ID" value="UER00003"/>
</dbReference>
<dbReference type="EC" id="2.1.2.11" evidence="7"/>
<evidence type="ECO:0000256" key="6">
    <source>
        <dbReference type="ARBA" id="ARBA00056497"/>
    </source>
</evidence>
<comment type="pathway">
    <text evidence="1 7">Cofactor biosynthesis; (R)-pantothenate biosynthesis; (R)-pantoate from 3-methyl-2-oxobutanoate: step 1/2.</text>
</comment>
<dbReference type="EMBL" id="BONN01000009">
    <property type="protein sequence ID" value="GIG33724.1"/>
    <property type="molecule type" value="Genomic_DNA"/>
</dbReference>
<feature type="active site" description="Proton acceptor" evidence="7 8">
    <location>
        <position position="189"/>
    </location>
</feature>
<dbReference type="HAMAP" id="MF_00156">
    <property type="entry name" value="PanB"/>
    <property type="match status" value="1"/>
</dbReference>
<accession>A0A7Y9FD81</accession>
<keyword evidence="14" id="KW-1185">Reference proteome</keyword>
<dbReference type="InterPro" id="IPR015813">
    <property type="entry name" value="Pyrv/PenolPyrv_kinase-like_dom"/>
</dbReference>
<evidence type="ECO:0000256" key="3">
    <source>
        <dbReference type="ARBA" id="ARBA00011424"/>
    </source>
</evidence>
<keyword evidence="7" id="KW-0963">Cytoplasm</keyword>
<protein>
    <recommendedName>
        <fullName evidence="7">3-methyl-2-oxobutanoate hydroxymethyltransferase</fullName>
        <ecNumber evidence="7">2.1.2.11</ecNumber>
    </recommendedName>
    <alternativeName>
        <fullName evidence="7">Ketopantoate hydroxymethyltransferase</fullName>
        <shortName evidence="7">KPHMT</shortName>
    </alternativeName>
</protein>
<comment type="function">
    <text evidence="6 7">Catalyzes the reversible reaction in which hydroxymethyl group from 5,10-methylenetetrahydrofolate is transferred onto alpha-ketoisovalerate to form ketopantoate.</text>
</comment>
<feature type="binding site" evidence="7 10">
    <location>
        <position position="91"/>
    </location>
    <ligand>
        <name>Mg(2+)</name>
        <dbReference type="ChEBI" id="CHEBI:18420"/>
    </ligand>
</feature>
<evidence type="ECO:0000256" key="4">
    <source>
        <dbReference type="ARBA" id="ARBA00022655"/>
    </source>
</evidence>
<evidence type="ECO:0000256" key="2">
    <source>
        <dbReference type="ARBA" id="ARBA00008676"/>
    </source>
</evidence>
<reference evidence="12 13" key="1">
    <citation type="submission" date="2020-07" db="EMBL/GenBank/DDBJ databases">
        <title>Sequencing the genomes of 1000 actinobacteria strains.</title>
        <authorList>
            <person name="Klenk H.-P."/>
        </authorList>
    </citation>
    <scope>NUCLEOTIDE SEQUENCE [LARGE SCALE GENOMIC DNA]</scope>
    <source>
        <strain evidence="12 13">DSM 24482</strain>
    </source>
</reference>
<comment type="cofactor">
    <cofactor evidence="7 10">
        <name>Mg(2+)</name>
        <dbReference type="ChEBI" id="CHEBI:18420"/>
    </cofactor>
    <text evidence="7 10">Binds 1 Mg(2+) ion per subunit.</text>
</comment>
<dbReference type="GO" id="GO:0015940">
    <property type="term" value="P:pantothenate biosynthetic process"/>
    <property type="evidence" value="ECO:0007669"/>
    <property type="project" value="UniProtKB-UniRule"/>
</dbReference>
<gene>
    <name evidence="7 11" type="primary">panB</name>
    <name evidence="12" type="ORF">BKA21_000569</name>
    <name evidence="11" type="ORF">Col01nite_28830</name>
</gene>
<dbReference type="GO" id="GO:0008168">
    <property type="term" value="F:methyltransferase activity"/>
    <property type="evidence" value="ECO:0007669"/>
    <property type="project" value="UniProtKB-KW"/>
</dbReference>
<keyword evidence="7 10" id="KW-0460">Magnesium</keyword>
<dbReference type="NCBIfam" id="TIGR00222">
    <property type="entry name" value="panB"/>
    <property type="match status" value="1"/>
</dbReference>
<dbReference type="Gene3D" id="3.20.20.60">
    <property type="entry name" value="Phosphoenolpyruvate-binding domains"/>
    <property type="match status" value="1"/>
</dbReference>
<feature type="binding site" evidence="7 10">
    <location>
        <position position="123"/>
    </location>
    <ligand>
        <name>Mg(2+)</name>
        <dbReference type="ChEBI" id="CHEBI:18420"/>
    </ligand>
</feature>
<dbReference type="FunFam" id="3.20.20.60:FF:000003">
    <property type="entry name" value="3-methyl-2-oxobutanoate hydroxymethyltransferase"/>
    <property type="match status" value="1"/>
</dbReference>
<dbReference type="GO" id="GO:0005737">
    <property type="term" value="C:cytoplasm"/>
    <property type="evidence" value="ECO:0007669"/>
    <property type="project" value="UniProtKB-SubCell"/>
</dbReference>
<dbReference type="PIRSF" id="PIRSF000388">
    <property type="entry name" value="Pantoate_hydroxy_MeTrfase"/>
    <property type="match status" value="1"/>
</dbReference>
<evidence type="ECO:0000256" key="1">
    <source>
        <dbReference type="ARBA" id="ARBA00005033"/>
    </source>
</evidence>
<evidence type="ECO:0000256" key="10">
    <source>
        <dbReference type="PIRSR" id="PIRSR000388-3"/>
    </source>
</evidence>
<comment type="similarity">
    <text evidence="2 7">Belongs to the PanB family.</text>
</comment>
<dbReference type="InterPro" id="IPR003700">
    <property type="entry name" value="Pantoate_hydroxy_MeTrfase"/>
</dbReference>
<evidence type="ECO:0000313" key="13">
    <source>
        <dbReference type="Proteomes" id="UP000577956"/>
    </source>
</evidence>
<evidence type="ECO:0000256" key="7">
    <source>
        <dbReference type="HAMAP-Rule" id="MF_00156"/>
    </source>
</evidence>
<dbReference type="AlphaFoldDB" id="A0A7Y9FD81"/>
<sequence length="272" mass="28346">MTEPTPRPTRVRVHHLQAAKDRGEKLAMLTAYDAVTARIFDDAGVDMLLVGDSVGNTMLGFGTTLPVTLDHLVVAARAVAGAARRAFVVADLPFGSYEAGPEQALASGVRMMKETGVSAVKIEGGVRVAAQIRALTDAGIPVVAHLGYTPQSEHLLGGPRVQGRGDAADVLQQDAVAVVEAGAVAVVLEMVPAPLAARVTEVVRVPTIGIGAGEGCDGQVLVWVDMAGMTDWSPRFAKRFGEVGAALSSAARAYVDEVRAGTFPDAEHRFDA</sequence>
<comment type="subunit">
    <text evidence="3 7">Homodecamer; pentamer of dimers.</text>
</comment>
<evidence type="ECO:0000313" key="12">
    <source>
        <dbReference type="EMBL" id="NYD85020.1"/>
    </source>
</evidence>
<feature type="binding site" evidence="7 9">
    <location>
        <position position="121"/>
    </location>
    <ligand>
        <name>3-methyl-2-oxobutanoate</name>
        <dbReference type="ChEBI" id="CHEBI:11851"/>
    </ligand>
</feature>
<dbReference type="PANTHER" id="PTHR20881:SF0">
    <property type="entry name" value="3-METHYL-2-OXOBUTANOATE HYDROXYMETHYLTRANSFERASE"/>
    <property type="match status" value="1"/>
</dbReference>
<dbReference type="GO" id="GO:0000287">
    <property type="term" value="F:magnesium ion binding"/>
    <property type="evidence" value="ECO:0007669"/>
    <property type="project" value="TreeGrafter"/>
</dbReference>